<dbReference type="AlphaFoldDB" id="A0A6J6V0U1"/>
<evidence type="ECO:0000313" key="7">
    <source>
        <dbReference type="EMBL" id="CAB5026686.1"/>
    </source>
</evidence>
<protein>
    <submittedName>
        <fullName evidence="3">Unannotated protein</fullName>
    </submittedName>
</protein>
<evidence type="ECO:0000313" key="4">
    <source>
        <dbReference type="EMBL" id="CAB4792202.1"/>
    </source>
</evidence>
<dbReference type="EMBL" id="CAEZYH010000048">
    <property type="protein sequence ID" value="CAB4722538.1"/>
    <property type="molecule type" value="Genomic_DNA"/>
</dbReference>
<name>A0A6J6V0U1_9ZZZZ</name>
<dbReference type="EMBL" id="CAFAAL010000004">
    <property type="protein sequence ID" value="CAB4792202.1"/>
    <property type="molecule type" value="Genomic_DNA"/>
</dbReference>
<evidence type="ECO:0000313" key="5">
    <source>
        <dbReference type="EMBL" id="CAB4859102.1"/>
    </source>
</evidence>
<evidence type="ECO:0000313" key="2">
    <source>
        <dbReference type="EMBL" id="CAB4722538.1"/>
    </source>
</evidence>
<evidence type="ECO:0000313" key="3">
    <source>
        <dbReference type="EMBL" id="CAB4764217.1"/>
    </source>
</evidence>
<dbReference type="Gene3D" id="2.70.70.10">
    <property type="entry name" value="Glucose Permease (Domain IIA)"/>
    <property type="match status" value="1"/>
</dbReference>
<dbReference type="EMBL" id="CAFBMF010000012">
    <property type="protein sequence ID" value="CAB4890803.1"/>
    <property type="molecule type" value="Genomic_DNA"/>
</dbReference>
<evidence type="ECO:0000313" key="6">
    <source>
        <dbReference type="EMBL" id="CAB4890803.1"/>
    </source>
</evidence>
<accession>A0A6J6V0U1</accession>
<organism evidence="3">
    <name type="scientific">freshwater metagenome</name>
    <dbReference type="NCBI Taxonomy" id="449393"/>
    <lineage>
        <taxon>unclassified sequences</taxon>
        <taxon>metagenomes</taxon>
        <taxon>ecological metagenomes</taxon>
    </lineage>
</organism>
<dbReference type="EMBL" id="CAFBPS010000032">
    <property type="protein sequence ID" value="CAB5026686.1"/>
    <property type="molecule type" value="Genomic_DNA"/>
</dbReference>
<evidence type="ECO:0000256" key="1">
    <source>
        <dbReference type="SAM" id="MobiDB-lite"/>
    </source>
</evidence>
<dbReference type="InterPro" id="IPR011055">
    <property type="entry name" value="Dup_hybrid_motif"/>
</dbReference>
<reference evidence="3" key="1">
    <citation type="submission" date="2020-05" db="EMBL/GenBank/DDBJ databases">
        <authorList>
            <person name="Chiriac C."/>
            <person name="Salcher M."/>
            <person name="Ghai R."/>
            <person name="Kavagutti S V."/>
        </authorList>
    </citation>
    <scope>NUCLEOTIDE SEQUENCE</scope>
</reference>
<dbReference type="EMBL" id="CAEZZP010000011">
    <property type="protein sequence ID" value="CAB4764217.1"/>
    <property type="molecule type" value="Genomic_DNA"/>
</dbReference>
<gene>
    <name evidence="2" type="ORF">UFOPK2658_01147</name>
    <name evidence="3" type="ORF">UFOPK2880_00322</name>
    <name evidence="4" type="ORF">UFOPK3004_00103</name>
    <name evidence="5" type="ORF">UFOPK3304_00349</name>
    <name evidence="6" type="ORF">UFOPK3494_00336</name>
    <name evidence="7" type="ORF">UFOPK4134_00621</name>
</gene>
<dbReference type="EMBL" id="CAFBLJ010000011">
    <property type="protein sequence ID" value="CAB4859102.1"/>
    <property type="molecule type" value="Genomic_DNA"/>
</dbReference>
<sequence length="169" mass="18241">MILFAFLVAANCLIPPVHGAVAYPYVEPSCEFCAGHRTIDFEQTVGREVIAPVAGHITFAGMVVGQQFVTIDPDPKSGFSPEVLVTIGGLIRDPQVMSGQVVQAGQRLGTSDGLIHLSMRYIIEGKPARYVDPTSFLARRRSRVRLIPNSQTGGRPTQSRLSCAASFGR</sequence>
<feature type="region of interest" description="Disordered" evidence="1">
    <location>
        <begin position="148"/>
        <end position="169"/>
    </location>
</feature>
<feature type="compositionally biased region" description="Polar residues" evidence="1">
    <location>
        <begin position="148"/>
        <end position="161"/>
    </location>
</feature>
<proteinExistence type="predicted"/>